<name>A0ABT0RU14_9SPHN</name>
<dbReference type="Gene3D" id="3.40.50.1820">
    <property type="entry name" value="alpha/beta hydrolase"/>
    <property type="match status" value="1"/>
</dbReference>
<keyword evidence="6" id="KW-1185">Reference proteome</keyword>
<protein>
    <recommendedName>
        <fullName evidence="4">Phospholipase/carboxylesterase/thioesterase domain-containing protein</fullName>
    </recommendedName>
</protein>
<dbReference type="RefSeq" id="WP_249903888.1">
    <property type="nucleotide sequence ID" value="NZ_JAMGBA010000002.1"/>
</dbReference>
<dbReference type="Pfam" id="PF02230">
    <property type="entry name" value="Abhydrolase_2"/>
    <property type="match status" value="1"/>
</dbReference>
<gene>
    <name evidence="5" type="ORF">LZ496_06755</name>
</gene>
<dbReference type="InterPro" id="IPR050955">
    <property type="entry name" value="Plant_Biomass_Hydrol_Est"/>
</dbReference>
<sequence length="253" mass="26559">MWRVAVSALLLCCPPAAARSPVMTLASDVAAPATTAGVQKLGANAFFYRPAAASTSPRPLIVLFHGAGMSARNFLDGAKAEADRCDCLLLSVQSTGATWDTIGLVSAASRNGRAMRDDLFGADAGRVEQALSIALRAPDADHRAVVFAGFSDGASYALSLGLANPAIVRGVVAFAPGFHLEPAAIDPKQRLFIAHSPADQILSFERTRDDTVASLKKAGFDISFRQFEGGHRVDKTLLSEGVDFVLGRSRGTS</sequence>
<feature type="domain" description="Phospholipase/carboxylesterase/thioesterase" evidence="4">
    <location>
        <begin position="55"/>
        <end position="239"/>
    </location>
</feature>
<accession>A0ABT0RU14</accession>
<keyword evidence="2" id="KW-0378">Hydrolase</keyword>
<comment type="caution">
    <text evidence="5">The sequence shown here is derived from an EMBL/GenBank/DDBJ whole genome shotgun (WGS) entry which is preliminary data.</text>
</comment>
<dbReference type="SUPFAM" id="SSF53474">
    <property type="entry name" value="alpha/beta-Hydrolases"/>
    <property type="match status" value="1"/>
</dbReference>
<reference evidence="5 6" key="1">
    <citation type="submission" date="2022-05" db="EMBL/GenBank/DDBJ databases">
        <authorList>
            <person name="Jo J.-H."/>
            <person name="Im W.-T."/>
        </authorList>
    </citation>
    <scope>NUCLEOTIDE SEQUENCE [LARGE SCALE GENOMIC DNA]</scope>
    <source>
        <strain evidence="5 6">NSE70-1</strain>
    </source>
</reference>
<proteinExistence type="predicted"/>
<feature type="chain" id="PRO_5046309878" description="Phospholipase/carboxylesterase/thioesterase domain-containing protein" evidence="3">
    <location>
        <begin position="19"/>
        <end position="253"/>
    </location>
</feature>
<evidence type="ECO:0000259" key="4">
    <source>
        <dbReference type="Pfam" id="PF02230"/>
    </source>
</evidence>
<evidence type="ECO:0000256" key="3">
    <source>
        <dbReference type="SAM" id="SignalP"/>
    </source>
</evidence>
<dbReference type="EMBL" id="JAMGBA010000002">
    <property type="protein sequence ID" value="MCL6698482.1"/>
    <property type="molecule type" value="Genomic_DNA"/>
</dbReference>
<feature type="signal peptide" evidence="3">
    <location>
        <begin position="1"/>
        <end position="18"/>
    </location>
</feature>
<evidence type="ECO:0000256" key="2">
    <source>
        <dbReference type="ARBA" id="ARBA00022801"/>
    </source>
</evidence>
<organism evidence="5 6">
    <name type="scientific">Sphingomonas caseinilyticus</name>
    <dbReference type="NCBI Taxonomy" id="2908205"/>
    <lineage>
        <taxon>Bacteria</taxon>
        <taxon>Pseudomonadati</taxon>
        <taxon>Pseudomonadota</taxon>
        <taxon>Alphaproteobacteria</taxon>
        <taxon>Sphingomonadales</taxon>
        <taxon>Sphingomonadaceae</taxon>
        <taxon>Sphingomonas</taxon>
    </lineage>
</organism>
<dbReference type="InterPro" id="IPR029058">
    <property type="entry name" value="AB_hydrolase_fold"/>
</dbReference>
<evidence type="ECO:0000313" key="5">
    <source>
        <dbReference type="EMBL" id="MCL6698482.1"/>
    </source>
</evidence>
<evidence type="ECO:0000256" key="1">
    <source>
        <dbReference type="ARBA" id="ARBA00022729"/>
    </source>
</evidence>
<keyword evidence="1 3" id="KW-0732">Signal</keyword>
<dbReference type="InterPro" id="IPR003140">
    <property type="entry name" value="PLipase/COase/thioEstase"/>
</dbReference>
<dbReference type="Proteomes" id="UP001203410">
    <property type="component" value="Unassembled WGS sequence"/>
</dbReference>
<dbReference type="PANTHER" id="PTHR43037:SF5">
    <property type="entry name" value="FERULOYL ESTERASE"/>
    <property type="match status" value="1"/>
</dbReference>
<dbReference type="PANTHER" id="PTHR43037">
    <property type="entry name" value="UNNAMED PRODUCT-RELATED"/>
    <property type="match status" value="1"/>
</dbReference>
<evidence type="ECO:0000313" key="6">
    <source>
        <dbReference type="Proteomes" id="UP001203410"/>
    </source>
</evidence>